<protein>
    <submittedName>
        <fullName evidence="3">Class I SAM-dependent methyltransferase</fullName>
    </submittedName>
    <submittedName>
        <fullName evidence="2">Methyltransferase domain-containing protein</fullName>
    </submittedName>
</protein>
<evidence type="ECO:0000313" key="5">
    <source>
        <dbReference type="Proteomes" id="UP000608450"/>
    </source>
</evidence>
<dbReference type="EMBL" id="CP049140">
    <property type="protein sequence ID" value="QIE90348.1"/>
    <property type="molecule type" value="Genomic_DNA"/>
</dbReference>
<reference evidence="2 5" key="2">
    <citation type="submission" date="2020-11" db="EMBL/GenBank/DDBJ databases">
        <title>Enhanced detection system for hospital associated transmission using whole genome sequencing surveillance.</title>
        <authorList>
            <person name="Harrison L.H."/>
            <person name="Van Tyne D."/>
            <person name="Marsh J.W."/>
            <person name="Griffith M.P."/>
            <person name="Snyder D.J."/>
            <person name="Cooper V.S."/>
            <person name="Mustapha M."/>
        </authorList>
    </citation>
    <scope>NUCLEOTIDE SEQUENCE [LARGE SCALE GENOMIC DNA]</scope>
    <source>
        <strain evidence="2 5">PSA00705</strain>
    </source>
</reference>
<dbReference type="InterPro" id="IPR029063">
    <property type="entry name" value="SAM-dependent_MTases_sf"/>
</dbReference>
<accession>A0A6G6J4R6</accession>
<dbReference type="AlphaFoldDB" id="A0A6G6J4R6"/>
<dbReference type="Proteomes" id="UP000608450">
    <property type="component" value="Unassembled WGS sequence"/>
</dbReference>
<keyword evidence="3" id="KW-0489">Methyltransferase</keyword>
<dbReference type="Proteomes" id="UP000501063">
    <property type="component" value="Chromosome"/>
</dbReference>
<evidence type="ECO:0000313" key="4">
    <source>
        <dbReference type="Proteomes" id="UP000501063"/>
    </source>
</evidence>
<evidence type="ECO:0000313" key="3">
    <source>
        <dbReference type="EMBL" id="QIE90348.1"/>
    </source>
</evidence>
<dbReference type="GO" id="GO:0032259">
    <property type="term" value="P:methylation"/>
    <property type="evidence" value="ECO:0007669"/>
    <property type="project" value="UniProtKB-KW"/>
</dbReference>
<keyword evidence="3" id="KW-0808">Transferase</keyword>
<dbReference type="Pfam" id="PF08241">
    <property type="entry name" value="Methyltransf_11"/>
    <property type="match status" value="1"/>
</dbReference>
<reference evidence="3 4" key="1">
    <citation type="submission" date="2020-02" db="EMBL/GenBank/DDBJ databases">
        <title>Integrative conjugative elements (ICEs) and plasmids drive adaptation of Pseudomonas nitroreducens strain HBP1 to wastewater environment.</title>
        <authorList>
            <person name="Sentchilo V."/>
            <person name="Carraro N."/>
            <person name="Bertelli C."/>
            <person name="van der Meer J.R."/>
        </authorList>
    </citation>
    <scope>NUCLEOTIDE SEQUENCE [LARGE SCALE GENOMIC DNA]</scope>
    <source>
        <strain evidence="3 4">HBP1</strain>
    </source>
</reference>
<dbReference type="KEGG" id="pnt:G5B91_30505"/>
<dbReference type="SUPFAM" id="SSF53335">
    <property type="entry name" value="S-adenosyl-L-methionine-dependent methyltransferases"/>
    <property type="match status" value="1"/>
</dbReference>
<gene>
    <name evidence="3" type="ORF">G5B91_30505</name>
    <name evidence="2" type="ORF">I5I61_25960</name>
</gene>
<sequence>MDFRSQISSIARGKRRILEIGPSYNPIVPKKNGHNVYIVDHADQQSLIEKYQAYGVDTSSIEPVDFVTTDLASLPVEKHSFDLIVASHVIEHTTDLIKFLNDCSQLLSDDGTLALLVPDKRYCFDTFRPLTSPGAVITAHHNQHSRHIGGLLDHYTYFTLNAGSMAWGCNDEIVHKPLHTTEQCKSTLDKSLSTDDYMDAHEWVFTPSSFRFVIQELSAYELTDLRVEQYHDTLGFEFFATLSRNSRRPTEDKLALLMQARHEELMPSALAKSLKETANLLGLDDQDLNQLADQILQQVHCLLTERQEYIALNTPPEPDTQPDPEPTRRWASLARRIFPA</sequence>
<evidence type="ECO:0000313" key="2">
    <source>
        <dbReference type="EMBL" id="MBG6290917.1"/>
    </source>
</evidence>
<name>A0A6G6J4R6_PSENT</name>
<keyword evidence="5" id="KW-1185">Reference proteome</keyword>
<dbReference type="GO" id="GO:0008757">
    <property type="term" value="F:S-adenosylmethionine-dependent methyltransferase activity"/>
    <property type="evidence" value="ECO:0007669"/>
    <property type="project" value="InterPro"/>
</dbReference>
<dbReference type="EMBL" id="JADTFC010000091">
    <property type="protein sequence ID" value="MBG6290917.1"/>
    <property type="molecule type" value="Genomic_DNA"/>
</dbReference>
<feature type="domain" description="Methyltransferase type 11" evidence="1">
    <location>
        <begin position="30"/>
        <end position="114"/>
    </location>
</feature>
<dbReference type="CDD" id="cd02440">
    <property type="entry name" value="AdoMet_MTases"/>
    <property type="match status" value="1"/>
</dbReference>
<proteinExistence type="predicted"/>
<dbReference type="InterPro" id="IPR013216">
    <property type="entry name" value="Methyltransf_11"/>
</dbReference>
<organism evidence="3 4">
    <name type="scientific">Pseudomonas nitroreducens</name>
    <dbReference type="NCBI Taxonomy" id="46680"/>
    <lineage>
        <taxon>Bacteria</taxon>
        <taxon>Pseudomonadati</taxon>
        <taxon>Pseudomonadota</taxon>
        <taxon>Gammaproteobacteria</taxon>
        <taxon>Pseudomonadales</taxon>
        <taxon>Pseudomonadaceae</taxon>
        <taxon>Pseudomonas</taxon>
    </lineage>
</organism>
<dbReference type="Gene3D" id="3.40.50.150">
    <property type="entry name" value="Vaccinia Virus protein VP39"/>
    <property type="match status" value="1"/>
</dbReference>
<dbReference type="RefSeq" id="WP_024762218.1">
    <property type="nucleotide sequence ID" value="NZ_CP049140.1"/>
</dbReference>
<evidence type="ECO:0000259" key="1">
    <source>
        <dbReference type="Pfam" id="PF08241"/>
    </source>
</evidence>